<feature type="transmembrane region" description="Helical" evidence="1">
    <location>
        <begin position="60"/>
        <end position="76"/>
    </location>
</feature>
<organism evidence="2 3">
    <name type="scientific">Jiangella asiatica</name>
    <dbReference type="NCBI Taxonomy" id="2530372"/>
    <lineage>
        <taxon>Bacteria</taxon>
        <taxon>Bacillati</taxon>
        <taxon>Actinomycetota</taxon>
        <taxon>Actinomycetes</taxon>
        <taxon>Jiangellales</taxon>
        <taxon>Jiangellaceae</taxon>
        <taxon>Jiangella</taxon>
    </lineage>
</organism>
<evidence type="ECO:0000256" key="1">
    <source>
        <dbReference type="SAM" id="Phobius"/>
    </source>
</evidence>
<reference evidence="2 3" key="1">
    <citation type="submission" date="2019-03" db="EMBL/GenBank/DDBJ databases">
        <title>Draft genome sequences of novel Actinobacteria.</title>
        <authorList>
            <person name="Sahin N."/>
            <person name="Ay H."/>
            <person name="Saygin H."/>
        </authorList>
    </citation>
    <scope>NUCLEOTIDE SEQUENCE [LARGE SCALE GENOMIC DNA]</scope>
    <source>
        <strain evidence="2 3">5K138</strain>
    </source>
</reference>
<keyword evidence="1" id="KW-0472">Membrane</keyword>
<dbReference type="InParanoid" id="A0A4R5DEK5"/>
<dbReference type="InterPro" id="IPR017195">
    <property type="entry name" value="ABC_thiamin-permease_prd"/>
</dbReference>
<dbReference type="PIRSF" id="PIRSF037394">
    <property type="entry name" value="ABC_thiamine-permease_YkoE_prd"/>
    <property type="match status" value="1"/>
</dbReference>
<feature type="transmembrane region" description="Helical" evidence="1">
    <location>
        <begin position="131"/>
        <end position="149"/>
    </location>
</feature>
<name>A0A4R5DEK5_9ACTN</name>
<dbReference type="EMBL" id="SMKZ01000022">
    <property type="protein sequence ID" value="TDE08763.1"/>
    <property type="molecule type" value="Genomic_DNA"/>
</dbReference>
<evidence type="ECO:0000313" key="2">
    <source>
        <dbReference type="EMBL" id="TDE08763.1"/>
    </source>
</evidence>
<dbReference type="Pfam" id="PF09819">
    <property type="entry name" value="ABC_cobalt"/>
    <property type="match status" value="1"/>
</dbReference>
<evidence type="ECO:0000313" key="3">
    <source>
        <dbReference type="Proteomes" id="UP000294739"/>
    </source>
</evidence>
<dbReference type="RefSeq" id="WP_131896418.1">
    <property type="nucleotide sequence ID" value="NZ_SMKZ01000022.1"/>
</dbReference>
<sequence length="204" mass="21333">MAQSRSQDQTDHLGRQRWRTVDIVVASVLGVTFGLLFAVWNNLIYTTVSGPLDGTPTGPLVAGVWLLPAVVGGLVIRKAGAALYTEVVAATLSIFFGSVWGLSVFMSGVWQGLGAELVFALLLYRRWGLGAAVLAGGGAGVAMGVYEIIVSVPQYSADWKLVYVLCAIATGLVVAGVLGHLLVRALARTGVLASFASGRTQSEI</sequence>
<feature type="transmembrane region" description="Helical" evidence="1">
    <location>
        <begin position="83"/>
        <end position="102"/>
    </location>
</feature>
<proteinExistence type="predicted"/>
<keyword evidence="1" id="KW-1133">Transmembrane helix</keyword>
<dbReference type="AlphaFoldDB" id="A0A4R5DEK5"/>
<dbReference type="OrthoDB" id="8017424at2"/>
<keyword evidence="1" id="KW-0812">Transmembrane</keyword>
<protein>
    <submittedName>
        <fullName evidence="2">Uncharacterized protein</fullName>
    </submittedName>
</protein>
<keyword evidence="3" id="KW-1185">Reference proteome</keyword>
<gene>
    <name evidence="2" type="ORF">E1269_16475</name>
</gene>
<accession>A0A4R5DEK5</accession>
<comment type="caution">
    <text evidence="2">The sequence shown here is derived from an EMBL/GenBank/DDBJ whole genome shotgun (WGS) entry which is preliminary data.</text>
</comment>
<feature type="transmembrane region" description="Helical" evidence="1">
    <location>
        <begin position="161"/>
        <end position="183"/>
    </location>
</feature>
<dbReference type="Proteomes" id="UP000294739">
    <property type="component" value="Unassembled WGS sequence"/>
</dbReference>
<feature type="transmembrane region" description="Helical" evidence="1">
    <location>
        <begin position="21"/>
        <end position="40"/>
    </location>
</feature>